<dbReference type="PANTHER" id="PTHR19970:SF0">
    <property type="entry name" value="LARGE RIBOSOMAL SUBUNIT PROTEIN EL39"/>
    <property type="match status" value="1"/>
</dbReference>
<dbReference type="EnsemblPlants" id="evm.model.08.393">
    <property type="protein sequence ID" value="cds.evm.model.08.393"/>
    <property type="gene ID" value="evm.TU.08.393"/>
</dbReference>
<dbReference type="Pfam" id="PF00832">
    <property type="entry name" value="Ribosomal_L39"/>
    <property type="match status" value="1"/>
</dbReference>
<accession>A0A803QB42</accession>
<evidence type="ECO:0000256" key="2">
    <source>
        <dbReference type="ARBA" id="ARBA00022980"/>
    </source>
</evidence>
<dbReference type="GO" id="GO:0003735">
    <property type="term" value="F:structural constituent of ribosome"/>
    <property type="evidence" value="ECO:0007669"/>
    <property type="project" value="InterPro"/>
</dbReference>
<evidence type="ECO:0008006" key="6">
    <source>
        <dbReference type="Google" id="ProtNLM"/>
    </source>
</evidence>
<evidence type="ECO:0000313" key="5">
    <source>
        <dbReference type="Proteomes" id="UP000596661"/>
    </source>
</evidence>
<proteinExistence type="inferred from homology"/>
<sequence length="187" mass="21890">MPSHKSFMIKKKLAKKMRQNRPIPHWIRLRTDNTIRVAAVWKHTHFRVSIPHVENLNGHDIYAYLVEAHKDSDLEKILCLMWSIWTERNKEIHGTRPKPAPNILIFVDSYVDQFRKAKHCATNQKDQAVCTSSTTSAATSSLTSNSATPLKWLPPLQVSTLLMWMMRIMRKLQLLVLERYLEIMQEM</sequence>
<reference evidence="4" key="1">
    <citation type="submission" date="2018-11" db="EMBL/GenBank/DDBJ databases">
        <authorList>
            <person name="Grassa J C."/>
        </authorList>
    </citation>
    <scope>NUCLEOTIDE SEQUENCE [LARGE SCALE GENOMIC DNA]</scope>
</reference>
<dbReference type="PANTHER" id="PTHR19970">
    <property type="entry name" value="RIBOSOMAL PROTEIN L39E"/>
    <property type="match status" value="1"/>
</dbReference>
<dbReference type="FunFam" id="1.10.1620.10:FF:000001">
    <property type="entry name" value="60S ribosomal protein-like L39"/>
    <property type="match status" value="1"/>
</dbReference>
<organism evidence="4 5">
    <name type="scientific">Cannabis sativa</name>
    <name type="common">Hemp</name>
    <name type="synonym">Marijuana</name>
    <dbReference type="NCBI Taxonomy" id="3483"/>
    <lineage>
        <taxon>Eukaryota</taxon>
        <taxon>Viridiplantae</taxon>
        <taxon>Streptophyta</taxon>
        <taxon>Embryophyta</taxon>
        <taxon>Tracheophyta</taxon>
        <taxon>Spermatophyta</taxon>
        <taxon>Magnoliopsida</taxon>
        <taxon>eudicotyledons</taxon>
        <taxon>Gunneridae</taxon>
        <taxon>Pentapetalae</taxon>
        <taxon>rosids</taxon>
        <taxon>fabids</taxon>
        <taxon>Rosales</taxon>
        <taxon>Cannabaceae</taxon>
        <taxon>Cannabis</taxon>
    </lineage>
</organism>
<keyword evidence="2" id="KW-0689">Ribosomal protein</keyword>
<dbReference type="Proteomes" id="UP000596661">
    <property type="component" value="Chromosome 8"/>
</dbReference>
<dbReference type="InterPro" id="IPR000077">
    <property type="entry name" value="Ribosomal_eL39"/>
</dbReference>
<protein>
    <recommendedName>
        <fullName evidence="6">Ribosomal protein L39</fullName>
    </recommendedName>
</protein>
<dbReference type="EMBL" id="UZAU01000683">
    <property type="status" value="NOT_ANNOTATED_CDS"/>
    <property type="molecule type" value="Genomic_DNA"/>
</dbReference>
<dbReference type="GO" id="GO:0022625">
    <property type="term" value="C:cytosolic large ribosomal subunit"/>
    <property type="evidence" value="ECO:0007669"/>
    <property type="project" value="TreeGrafter"/>
</dbReference>
<dbReference type="GO" id="GO:0006412">
    <property type="term" value="P:translation"/>
    <property type="evidence" value="ECO:0007669"/>
    <property type="project" value="InterPro"/>
</dbReference>
<evidence type="ECO:0000256" key="3">
    <source>
        <dbReference type="ARBA" id="ARBA00023274"/>
    </source>
</evidence>
<evidence type="ECO:0000256" key="1">
    <source>
        <dbReference type="ARBA" id="ARBA00009339"/>
    </source>
</evidence>
<keyword evidence="5" id="KW-1185">Reference proteome</keyword>
<dbReference type="AlphaFoldDB" id="A0A803QB42"/>
<evidence type="ECO:0000313" key="4">
    <source>
        <dbReference type="EnsemblPlants" id="cds.evm.model.08.393"/>
    </source>
</evidence>
<keyword evidence="3" id="KW-0687">Ribonucleoprotein</keyword>
<name>A0A803QB42_CANSA</name>
<comment type="similarity">
    <text evidence="1">Belongs to the eukaryotic ribosomal protein eL39 family.</text>
</comment>
<dbReference type="Gramene" id="evm.model.08.393">
    <property type="protein sequence ID" value="cds.evm.model.08.393"/>
    <property type="gene ID" value="evm.TU.08.393"/>
</dbReference>
<dbReference type="InterPro" id="IPR023626">
    <property type="entry name" value="Ribosomal_eL39_dom_sf"/>
</dbReference>
<dbReference type="SUPFAM" id="SSF48662">
    <property type="entry name" value="Ribosomal protein L39e"/>
    <property type="match status" value="1"/>
</dbReference>
<reference evidence="4" key="2">
    <citation type="submission" date="2021-03" db="UniProtKB">
        <authorList>
            <consortium name="EnsemblPlants"/>
        </authorList>
    </citation>
    <scope>IDENTIFICATION</scope>
</reference>
<dbReference type="Gene3D" id="1.10.1620.10">
    <property type="entry name" value="Ribosomal protein L39e"/>
    <property type="match status" value="1"/>
</dbReference>